<comment type="caution">
    <text evidence="1">The sequence shown here is derived from an EMBL/GenBank/DDBJ whole genome shotgun (WGS) entry which is preliminary data.</text>
</comment>
<dbReference type="Proteomes" id="UP000198211">
    <property type="component" value="Unassembled WGS sequence"/>
</dbReference>
<protein>
    <submittedName>
        <fullName evidence="1">Uncharacterized protein</fullName>
    </submittedName>
</protein>
<dbReference type="OrthoDB" id="128601at2759"/>
<dbReference type="EMBL" id="NBNE01005453">
    <property type="protein sequence ID" value="OWZ03549.1"/>
    <property type="molecule type" value="Genomic_DNA"/>
</dbReference>
<sequence>MTTPATAAIATIVAPTARCAGPGLTPVQEEVQEVIAQEVAYTGSLRDILRWIVDTKKVEPPKYFDGDGQIDLECFTAADFEAFLCERRKTIGVISLNGFRSATKALYRRQEIALPVVYEKHVNVFLGVTEKAGYEKSIQRSTRIWKRPHAVLALSKALLCFLSRQVGGLVHLFLTTLWNLMCRSESVQTLSSEHLSVHDGSLGCTMHKSKANQE</sequence>
<proteinExistence type="predicted"/>
<dbReference type="AlphaFoldDB" id="A0A225VF37"/>
<reference evidence="2" key="1">
    <citation type="submission" date="2017-03" db="EMBL/GenBank/DDBJ databases">
        <title>Phytopthora megakarya and P. palmivora, two closely related causual agents of cacao black pod achieved similar genome size and gene model numbers by different mechanisms.</title>
        <authorList>
            <person name="Ali S."/>
            <person name="Shao J."/>
            <person name="Larry D.J."/>
            <person name="Kronmiller B."/>
            <person name="Shen D."/>
            <person name="Strem M.D."/>
            <person name="Melnick R.L."/>
            <person name="Guiltinan M.J."/>
            <person name="Tyler B.M."/>
            <person name="Meinhardt L.W."/>
            <person name="Bailey B.A."/>
        </authorList>
    </citation>
    <scope>NUCLEOTIDE SEQUENCE [LARGE SCALE GENOMIC DNA]</scope>
    <source>
        <strain evidence="2">zdho120</strain>
    </source>
</reference>
<evidence type="ECO:0000313" key="1">
    <source>
        <dbReference type="EMBL" id="OWZ03549.1"/>
    </source>
</evidence>
<name>A0A225VF37_9STRA</name>
<accession>A0A225VF37</accession>
<keyword evidence="2" id="KW-1185">Reference proteome</keyword>
<gene>
    <name evidence="1" type="ORF">PHMEG_00024700</name>
</gene>
<organism evidence="1 2">
    <name type="scientific">Phytophthora megakarya</name>
    <dbReference type="NCBI Taxonomy" id="4795"/>
    <lineage>
        <taxon>Eukaryota</taxon>
        <taxon>Sar</taxon>
        <taxon>Stramenopiles</taxon>
        <taxon>Oomycota</taxon>
        <taxon>Peronosporomycetes</taxon>
        <taxon>Peronosporales</taxon>
        <taxon>Peronosporaceae</taxon>
        <taxon>Phytophthora</taxon>
    </lineage>
</organism>
<evidence type="ECO:0000313" key="2">
    <source>
        <dbReference type="Proteomes" id="UP000198211"/>
    </source>
</evidence>